<keyword evidence="3" id="KW-1185">Reference proteome</keyword>
<evidence type="ECO:0000313" key="3">
    <source>
        <dbReference type="Proteomes" id="UP001190465"/>
    </source>
</evidence>
<feature type="signal peptide" evidence="1">
    <location>
        <begin position="1"/>
        <end position="21"/>
    </location>
</feature>
<protein>
    <recommendedName>
        <fullName evidence="4">Secreted protein</fullName>
    </recommendedName>
</protein>
<dbReference type="EMBL" id="OY726397">
    <property type="protein sequence ID" value="CAJ1509524.1"/>
    <property type="molecule type" value="Genomic_DNA"/>
</dbReference>
<proteinExistence type="predicted"/>
<evidence type="ECO:0000313" key="2">
    <source>
        <dbReference type="EMBL" id="CAJ1509524.1"/>
    </source>
</evidence>
<keyword evidence="1" id="KW-0732">Signal</keyword>
<evidence type="ECO:0008006" key="4">
    <source>
        <dbReference type="Google" id="ProtNLM"/>
    </source>
</evidence>
<gene>
    <name evidence="2" type="ORF">MU0053_004213</name>
</gene>
<accession>A0ABM9M395</accession>
<organism evidence="2 3">
    <name type="scientific">[Mycobacterium] burgundiense</name>
    <dbReference type="NCBI Taxonomy" id="3064286"/>
    <lineage>
        <taxon>Bacteria</taxon>
        <taxon>Bacillati</taxon>
        <taxon>Actinomycetota</taxon>
        <taxon>Actinomycetes</taxon>
        <taxon>Mycobacteriales</taxon>
        <taxon>Mycobacteriaceae</taxon>
        <taxon>Mycolicibacterium</taxon>
    </lineage>
</organism>
<reference evidence="2 3" key="1">
    <citation type="submission" date="2023-08" db="EMBL/GenBank/DDBJ databases">
        <authorList>
            <person name="Folkvardsen B D."/>
            <person name="Norman A."/>
        </authorList>
    </citation>
    <scope>NUCLEOTIDE SEQUENCE [LARGE SCALE GENOMIC DNA]</scope>
    <source>
        <strain evidence="2 3">Mu0053</strain>
    </source>
</reference>
<dbReference type="Proteomes" id="UP001190465">
    <property type="component" value="Chromosome"/>
</dbReference>
<feature type="chain" id="PRO_5046372839" description="Secreted protein" evidence="1">
    <location>
        <begin position="22"/>
        <end position="224"/>
    </location>
</feature>
<name>A0ABM9M395_9MYCO</name>
<dbReference type="RefSeq" id="WP_308479523.1">
    <property type="nucleotide sequence ID" value="NZ_OY726397.1"/>
</dbReference>
<evidence type="ECO:0000256" key="1">
    <source>
        <dbReference type="SAM" id="SignalP"/>
    </source>
</evidence>
<sequence>MFTTRLATFIAGSATVAAALAGIATTTAPAPARAEGQILNMHLGGSCPKYCGEPNGFVGLRVENTTPSVVVNLVKDADSQCPGYTVDVDFDGKTPVTLGAVTQLSPGVHSLNFQNAKCPGGGAMERWGGTAVVSDVGAAAPANLPKQGPTVTPKAGLTGVTFHVTDRSAVASQCTYSSEGFESTFGLPANGSFDLFVPAIRLLKNRTGTITCDNGTSTNTSVFY</sequence>